<dbReference type="Pfam" id="PF00467">
    <property type="entry name" value="KOW"/>
    <property type="match status" value="1"/>
</dbReference>
<dbReference type="AlphaFoldDB" id="A0AAW1PG20"/>
<evidence type="ECO:0000259" key="5">
    <source>
        <dbReference type="SMART" id="SM00739"/>
    </source>
</evidence>
<dbReference type="Gene3D" id="2.30.30.30">
    <property type="match status" value="1"/>
</dbReference>
<feature type="domain" description="KOW" evidence="5">
    <location>
        <begin position="67"/>
        <end position="94"/>
    </location>
</feature>
<dbReference type="InterPro" id="IPR014722">
    <property type="entry name" value="Rib_uL2_dom2"/>
</dbReference>
<dbReference type="GO" id="GO:0003735">
    <property type="term" value="F:structural constituent of ribosome"/>
    <property type="evidence" value="ECO:0007669"/>
    <property type="project" value="InterPro"/>
</dbReference>
<evidence type="ECO:0000313" key="7">
    <source>
        <dbReference type="Proteomes" id="UP001489004"/>
    </source>
</evidence>
<protein>
    <recommendedName>
        <fullName evidence="5">KOW domain-containing protein</fullName>
    </recommendedName>
</protein>
<sequence length="168" mass="18440">MAAMLGTQRLGVTSSSFCGSRLSLQCRPVKAAPFGVQPTVAGLIGPGKRWEHYELNKNHNVVRKPMHVKKGDTVQVIAGSDKGKVGEIEKVIPKTGQIVVKGINIKTRHVKPKVQGESGQITESESPVHHSNVMLYSTEKQVRSRIGYKVTEDGKKVRYLKKTGEIID</sequence>
<accession>A0AAW1PG20</accession>
<dbReference type="InterPro" id="IPR041988">
    <property type="entry name" value="Ribosomal_uL24_KOW"/>
</dbReference>
<evidence type="ECO:0000313" key="6">
    <source>
        <dbReference type="EMBL" id="KAK9808800.1"/>
    </source>
</evidence>
<dbReference type="HAMAP" id="MF_01326_B">
    <property type="entry name" value="Ribosomal_uL24_B"/>
    <property type="match status" value="1"/>
</dbReference>
<dbReference type="GO" id="GO:0003723">
    <property type="term" value="F:RNA binding"/>
    <property type="evidence" value="ECO:0007669"/>
    <property type="project" value="InterPro"/>
</dbReference>
<dbReference type="CDD" id="cd06089">
    <property type="entry name" value="KOW_RPL26"/>
    <property type="match status" value="1"/>
</dbReference>
<dbReference type="GO" id="GO:0005840">
    <property type="term" value="C:ribosome"/>
    <property type="evidence" value="ECO:0007669"/>
    <property type="project" value="UniProtKB-KW"/>
</dbReference>
<dbReference type="EMBL" id="JALJOR010000011">
    <property type="protein sequence ID" value="KAK9808800.1"/>
    <property type="molecule type" value="Genomic_DNA"/>
</dbReference>
<dbReference type="SMART" id="SM00739">
    <property type="entry name" value="KOW"/>
    <property type="match status" value="1"/>
</dbReference>
<dbReference type="SUPFAM" id="SSF50104">
    <property type="entry name" value="Translation proteins SH3-like domain"/>
    <property type="match status" value="1"/>
</dbReference>
<evidence type="ECO:0000256" key="3">
    <source>
        <dbReference type="ARBA" id="ARBA00023274"/>
    </source>
</evidence>
<keyword evidence="7" id="KW-1185">Reference proteome</keyword>
<dbReference type="GO" id="GO:0006412">
    <property type="term" value="P:translation"/>
    <property type="evidence" value="ECO:0007669"/>
    <property type="project" value="InterPro"/>
</dbReference>
<dbReference type="Proteomes" id="UP001489004">
    <property type="component" value="Unassembled WGS sequence"/>
</dbReference>
<organism evidence="6 7">
    <name type="scientific">[Myrmecia] bisecta</name>
    <dbReference type="NCBI Taxonomy" id="41462"/>
    <lineage>
        <taxon>Eukaryota</taxon>
        <taxon>Viridiplantae</taxon>
        <taxon>Chlorophyta</taxon>
        <taxon>core chlorophytes</taxon>
        <taxon>Trebouxiophyceae</taxon>
        <taxon>Trebouxiales</taxon>
        <taxon>Trebouxiaceae</taxon>
        <taxon>Myrmecia</taxon>
    </lineage>
</organism>
<dbReference type="Pfam" id="PF17136">
    <property type="entry name" value="ribosomal_L24"/>
    <property type="match status" value="1"/>
</dbReference>
<dbReference type="InterPro" id="IPR003256">
    <property type="entry name" value="Ribosomal_uL24"/>
</dbReference>
<dbReference type="InterPro" id="IPR005824">
    <property type="entry name" value="KOW"/>
</dbReference>
<evidence type="ECO:0000256" key="2">
    <source>
        <dbReference type="ARBA" id="ARBA00022980"/>
    </source>
</evidence>
<dbReference type="PANTHER" id="PTHR12903">
    <property type="entry name" value="MITOCHONDRIAL RIBOSOMAL PROTEIN L24"/>
    <property type="match status" value="1"/>
</dbReference>
<keyword evidence="3 4" id="KW-0687">Ribonucleoprotein</keyword>
<keyword evidence="2 4" id="KW-0689">Ribosomal protein</keyword>
<dbReference type="PROSITE" id="PS01108">
    <property type="entry name" value="RIBOSOMAL_L24"/>
    <property type="match status" value="1"/>
</dbReference>
<dbReference type="InterPro" id="IPR008991">
    <property type="entry name" value="Translation_prot_SH3-like_sf"/>
</dbReference>
<evidence type="ECO:0000256" key="1">
    <source>
        <dbReference type="ARBA" id="ARBA00010618"/>
    </source>
</evidence>
<gene>
    <name evidence="6" type="ORF">WJX72_003920</name>
</gene>
<dbReference type="InterPro" id="IPR005825">
    <property type="entry name" value="Ribosomal_uL24_CS"/>
</dbReference>
<reference evidence="6 7" key="1">
    <citation type="journal article" date="2024" name="Nat. Commun.">
        <title>Phylogenomics reveals the evolutionary origins of lichenization in chlorophyte algae.</title>
        <authorList>
            <person name="Puginier C."/>
            <person name="Libourel C."/>
            <person name="Otte J."/>
            <person name="Skaloud P."/>
            <person name="Haon M."/>
            <person name="Grisel S."/>
            <person name="Petersen M."/>
            <person name="Berrin J.G."/>
            <person name="Delaux P.M."/>
            <person name="Dal Grande F."/>
            <person name="Keller J."/>
        </authorList>
    </citation>
    <scope>NUCLEOTIDE SEQUENCE [LARGE SCALE GENOMIC DNA]</scope>
    <source>
        <strain evidence="6 7">SAG 2043</strain>
    </source>
</reference>
<name>A0AAW1PG20_9CHLO</name>
<dbReference type="NCBIfam" id="TIGR01079">
    <property type="entry name" value="rplX_bact"/>
    <property type="match status" value="1"/>
</dbReference>
<evidence type="ECO:0000256" key="4">
    <source>
        <dbReference type="RuleBase" id="RU003477"/>
    </source>
</evidence>
<proteinExistence type="inferred from homology"/>
<dbReference type="GO" id="GO:1990904">
    <property type="term" value="C:ribonucleoprotein complex"/>
    <property type="evidence" value="ECO:0007669"/>
    <property type="project" value="UniProtKB-KW"/>
</dbReference>
<comment type="caution">
    <text evidence="6">The sequence shown here is derived from an EMBL/GenBank/DDBJ whole genome shotgun (WGS) entry which is preliminary data.</text>
</comment>
<comment type="similarity">
    <text evidence="1 4">Belongs to the universal ribosomal protein uL24 family.</text>
</comment>
<dbReference type="InterPro" id="IPR057264">
    <property type="entry name" value="Ribosomal_uL24_C"/>
</dbReference>